<sequence length="87" mass="9674">MRAFAGWALTVGMVVVGLGFPGPAAAAVTCEHRSEAHQIEHGGHAADSAWHISRGERPTCDPDDGARQDDHRDRDKKSRYCRKRWFC</sequence>
<keyword evidence="3" id="KW-1185">Reference proteome</keyword>
<reference evidence="2 3" key="1">
    <citation type="submission" date="2013-11" db="EMBL/GenBank/DDBJ databases">
        <authorList>
            <person name="Awa H."/>
            <person name="Bernal J.T."/>
            <person name="Coelho R.E."/>
            <person name="Culpepper S.C."/>
            <person name="Devaraju V.S."/>
            <person name="Higgins R.T."/>
            <person name="Husein A.J."/>
            <person name="Johnston E.M."/>
            <person name="Jung J.A."/>
            <person name="Kanani-Hendijani T.A."/>
            <person name="Knapp R.E."/>
            <person name="Lepiocha N."/>
            <person name="McCarter A.J."/>
            <person name="Merlau P.R."/>
            <person name="Monfared M.S."/>
            <person name="Olney H.P."/>
            <person name="Pineda M.R."/>
            <person name="Pizzini S.E."/>
            <person name="Roberson D.J."/>
            <person name="Rodriguez J."/>
            <person name="Simpson N.A."/>
            <person name="Stevens S.C."/>
            <person name="Stroub-Tahmassi C.A."/>
            <person name="Syed N."/>
            <person name="Torres S.E."/>
            <person name="Townsend C.W."/>
            <person name="White X.E."/>
            <person name="Willette C.E."/>
            <person name="Deming K.E."/>
            <person name="Simon S.E."/>
            <person name="Benjamin R.C."/>
            <person name="Hughes L.E."/>
            <person name="Hale R.H."/>
            <person name="Lamson-Kim T."/>
            <person name="Visi D.H."/>
            <person name="Allen M.S."/>
            <person name="Bradley K.W."/>
            <person name="Clarke D.Q."/>
            <person name="Lewis M.F."/>
            <person name="Barker L.P."/>
            <person name="Bailey C."/>
            <person name="Asai D.J."/>
            <person name="Garber M.L."/>
            <person name="Bowman C.A."/>
            <person name="Russell D.A."/>
            <person name="Pope W.H."/>
            <person name="Jacobs-Sera D."/>
            <person name="Hendrix R.W."/>
            <person name="Hatfull G.F."/>
        </authorList>
    </citation>
    <scope>NUCLEOTIDE SEQUENCE [LARGE SCALE GENOMIC DNA]</scope>
</reference>
<dbReference type="EMBL" id="KF861510">
    <property type="protein sequence ID" value="AHG23863.1"/>
    <property type="molecule type" value="Genomic_DNA"/>
</dbReference>
<evidence type="ECO:0000313" key="3">
    <source>
        <dbReference type="Proteomes" id="UP000019119"/>
    </source>
</evidence>
<organism evidence="2 3">
    <name type="scientific">Mycobacterium phage EagleEye</name>
    <dbReference type="NCBI Taxonomy" id="1429759"/>
    <lineage>
        <taxon>Viruses</taxon>
        <taxon>Duplodnaviria</taxon>
        <taxon>Heunggongvirae</taxon>
        <taxon>Uroviricota</taxon>
        <taxon>Caudoviricetes</taxon>
        <taxon>Eagleeyevirus</taxon>
        <taxon>Eagleeyevirus eagleeye</taxon>
    </lineage>
</organism>
<name>W0LIY3_9CAUD</name>
<gene>
    <name evidence="2" type="primary">83</name>
    <name evidence="2" type="ORF">PBI_EAGLEEYE_83</name>
</gene>
<evidence type="ECO:0008006" key="4">
    <source>
        <dbReference type="Google" id="ProtNLM"/>
    </source>
</evidence>
<evidence type="ECO:0000256" key="1">
    <source>
        <dbReference type="SAM" id="MobiDB-lite"/>
    </source>
</evidence>
<feature type="compositionally biased region" description="Basic and acidic residues" evidence="1">
    <location>
        <begin position="53"/>
        <end position="77"/>
    </location>
</feature>
<protein>
    <recommendedName>
        <fullName evidence="4">RDF protein</fullName>
    </recommendedName>
</protein>
<dbReference type="GeneID" id="18502845"/>
<dbReference type="OrthoDB" id="19134at10239"/>
<dbReference type="KEGG" id="vg:18502845"/>
<dbReference type="RefSeq" id="YP_009005825.1">
    <property type="nucleotide sequence ID" value="NC_023564.1"/>
</dbReference>
<dbReference type="Proteomes" id="UP000019119">
    <property type="component" value="Segment"/>
</dbReference>
<evidence type="ECO:0000313" key="2">
    <source>
        <dbReference type="EMBL" id="AHG23863.1"/>
    </source>
</evidence>
<accession>W0LIY3</accession>
<feature type="region of interest" description="Disordered" evidence="1">
    <location>
        <begin position="39"/>
        <end position="77"/>
    </location>
</feature>
<dbReference type="Pfam" id="PF23829">
    <property type="entry name" value="DUF7199"/>
    <property type="match status" value="1"/>
</dbReference>
<dbReference type="InterPro" id="IPR055623">
    <property type="entry name" value="DUF7199"/>
</dbReference>
<proteinExistence type="predicted"/>